<dbReference type="HOGENOM" id="CLU_055690_3_1_10"/>
<dbReference type="PANTHER" id="PTHR43809:SF1">
    <property type="entry name" value="NITRITE REDUCTASE (NADH) LARGE SUBUNIT"/>
    <property type="match status" value="1"/>
</dbReference>
<dbReference type="Pfam" id="PF13806">
    <property type="entry name" value="Rieske_2"/>
    <property type="match status" value="1"/>
</dbReference>
<sequence>METLTDLNWQMVCYTDDVPENGGACVKLGDEQVAIYNFTRRGEWFATQNLCPHKQQMALSRGMIGSTGDACEPKVACPFHKKTFSLYSGECLSGDDYQIKTYPVKVADGRVYIGQV</sequence>
<dbReference type="RefSeq" id="WP_008512172.1">
    <property type="nucleotide sequence ID" value="NZ_CM001403.1"/>
</dbReference>
<evidence type="ECO:0000313" key="9">
    <source>
        <dbReference type="EMBL" id="EHQ30435.1"/>
    </source>
</evidence>
<dbReference type="STRING" id="714943.Mucpa_6382"/>
<keyword evidence="10" id="KW-1185">Reference proteome</keyword>
<feature type="domain" description="Rieske" evidence="8">
    <location>
        <begin position="9"/>
        <end position="113"/>
    </location>
</feature>
<dbReference type="Gene3D" id="2.102.10.10">
    <property type="entry name" value="Rieske [2Fe-2S] iron-sulphur domain"/>
    <property type="match status" value="1"/>
</dbReference>
<dbReference type="SUPFAM" id="SSF50022">
    <property type="entry name" value="ISP domain"/>
    <property type="match status" value="1"/>
</dbReference>
<dbReference type="AlphaFoldDB" id="H1Y7U9"/>
<evidence type="ECO:0000313" key="10">
    <source>
        <dbReference type="Proteomes" id="UP000002774"/>
    </source>
</evidence>
<keyword evidence="1" id="KW-0349">Heme</keyword>
<dbReference type="GO" id="GO:0008942">
    <property type="term" value="F:nitrite reductase [NAD(P)H] activity"/>
    <property type="evidence" value="ECO:0007669"/>
    <property type="project" value="InterPro"/>
</dbReference>
<dbReference type="Proteomes" id="UP000002774">
    <property type="component" value="Chromosome"/>
</dbReference>
<keyword evidence="2" id="KW-0001">2Fe-2S</keyword>
<evidence type="ECO:0000256" key="1">
    <source>
        <dbReference type="ARBA" id="ARBA00022617"/>
    </source>
</evidence>
<dbReference type="GO" id="GO:0042128">
    <property type="term" value="P:nitrate assimilation"/>
    <property type="evidence" value="ECO:0007669"/>
    <property type="project" value="UniProtKB-KW"/>
</dbReference>
<dbReference type="OrthoDB" id="516687at2"/>
<evidence type="ECO:0000256" key="2">
    <source>
        <dbReference type="ARBA" id="ARBA00022714"/>
    </source>
</evidence>
<dbReference type="InterPro" id="IPR017941">
    <property type="entry name" value="Rieske_2Fe-2S"/>
</dbReference>
<keyword evidence="5" id="KW-0408">Iron</keyword>
<dbReference type="PROSITE" id="PS51296">
    <property type="entry name" value="RIESKE"/>
    <property type="match status" value="1"/>
</dbReference>
<evidence type="ECO:0000256" key="7">
    <source>
        <dbReference type="ARBA" id="ARBA00023063"/>
    </source>
</evidence>
<dbReference type="NCBIfam" id="TIGR02378">
    <property type="entry name" value="nirD_assim_sml"/>
    <property type="match status" value="1"/>
</dbReference>
<evidence type="ECO:0000256" key="5">
    <source>
        <dbReference type="ARBA" id="ARBA00023004"/>
    </source>
</evidence>
<keyword evidence="4" id="KW-0560">Oxidoreductase</keyword>
<name>H1Y7U9_9SPHI</name>
<dbReference type="GO" id="GO:0046872">
    <property type="term" value="F:metal ion binding"/>
    <property type="evidence" value="ECO:0007669"/>
    <property type="project" value="UniProtKB-KW"/>
</dbReference>
<organism evidence="9 10">
    <name type="scientific">Mucilaginibacter paludis DSM 18603</name>
    <dbReference type="NCBI Taxonomy" id="714943"/>
    <lineage>
        <taxon>Bacteria</taxon>
        <taxon>Pseudomonadati</taxon>
        <taxon>Bacteroidota</taxon>
        <taxon>Sphingobacteriia</taxon>
        <taxon>Sphingobacteriales</taxon>
        <taxon>Sphingobacteriaceae</taxon>
        <taxon>Mucilaginibacter</taxon>
    </lineage>
</organism>
<keyword evidence="7" id="KW-0534">Nitrate assimilation</keyword>
<dbReference type="InterPro" id="IPR036922">
    <property type="entry name" value="Rieske_2Fe-2S_sf"/>
</dbReference>
<protein>
    <submittedName>
        <fullName evidence="9">Nitrite reductase (NAD(P)H), small subunit</fullName>
    </submittedName>
</protein>
<proteinExistence type="predicted"/>
<dbReference type="eggNOG" id="COG2146">
    <property type="taxonomic scope" value="Bacteria"/>
</dbReference>
<dbReference type="CDD" id="cd03529">
    <property type="entry name" value="Rieske_NirD"/>
    <property type="match status" value="1"/>
</dbReference>
<evidence type="ECO:0000259" key="8">
    <source>
        <dbReference type="PROSITE" id="PS51296"/>
    </source>
</evidence>
<reference evidence="9" key="1">
    <citation type="submission" date="2011-09" db="EMBL/GenBank/DDBJ databases">
        <title>The permanent draft genome of Mucilaginibacter paludis DSM 18603.</title>
        <authorList>
            <consortium name="US DOE Joint Genome Institute (JGI-PGF)"/>
            <person name="Lucas S."/>
            <person name="Han J."/>
            <person name="Lapidus A."/>
            <person name="Bruce D."/>
            <person name="Goodwin L."/>
            <person name="Pitluck S."/>
            <person name="Peters L."/>
            <person name="Kyrpides N."/>
            <person name="Mavromatis K."/>
            <person name="Ivanova N."/>
            <person name="Mikhailova N."/>
            <person name="Held B."/>
            <person name="Detter J.C."/>
            <person name="Tapia R."/>
            <person name="Han C."/>
            <person name="Land M."/>
            <person name="Hauser L."/>
            <person name="Markowitz V."/>
            <person name="Cheng J.-F."/>
            <person name="Hugenholtz P."/>
            <person name="Woyke T."/>
            <person name="Wu D."/>
            <person name="Tindall B."/>
            <person name="Brambilla E."/>
            <person name="Klenk H.-P."/>
            <person name="Eisen J.A."/>
        </authorList>
    </citation>
    <scope>NUCLEOTIDE SEQUENCE [LARGE SCALE GENOMIC DNA]</scope>
    <source>
        <strain evidence="9">DSM 18603</strain>
    </source>
</reference>
<keyword evidence="3" id="KW-0479">Metal-binding</keyword>
<dbReference type="GO" id="GO:0051537">
    <property type="term" value="F:2 iron, 2 sulfur cluster binding"/>
    <property type="evidence" value="ECO:0007669"/>
    <property type="project" value="UniProtKB-KW"/>
</dbReference>
<evidence type="ECO:0000256" key="6">
    <source>
        <dbReference type="ARBA" id="ARBA00023014"/>
    </source>
</evidence>
<dbReference type="EMBL" id="CM001403">
    <property type="protein sequence ID" value="EHQ30435.1"/>
    <property type="molecule type" value="Genomic_DNA"/>
</dbReference>
<dbReference type="InterPro" id="IPR052034">
    <property type="entry name" value="NasD-like"/>
</dbReference>
<dbReference type="InterPro" id="IPR012748">
    <property type="entry name" value="Rieske-like_NirD"/>
</dbReference>
<evidence type="ECO:0000256" key="4">
    <source>
        <dbReference type="ARBA" id="ARBA00023002"/>
    </source>
</evidence>
<evidence type="ECO:0000256" key="3">
    <source>
        <dbReference type="ARBA" id="ARBA00022723"/>
    </source>
</evidence>
<accession>H1Y7U9</accession>
<gene>
    <name evidence="9" type="ORF">Mucpa_6382</name>
</gene>
<dbReference type="PROSITE" id="PS51300">
    <property type="entry name" value="NIRD"/>
    <property type="match status" value="1"/>
</dbReference>
<keyword evidence="6" id="KW-0411">Iron-sulfur</keyword>
<dbReference type="PANTHER" id="PTHR43809">
    <property type="entry name" value="NITRITE REDUCTASE (NADH) LARGE SUBUNIT"/>
    <property type="match status" value="1"/>
</dbReference>